<accession>A0A1G2MGM0</accession>
<evidence type="ECO:0000313" key="11">
    <source>
        <dbReference type="Proteomes" id="UP000176493"/>
    </source>
</evidence>
<dbReference type="NCBIfam" id="TIGR00234">
    <property type="entry name" value="tyrS"/>
    <property type="match status" value="1"/>
</dbReference>
<organism evidence="10 11">
    <name type="scientific">Candidatus Taylorbacteria bacterium RIFCSPHIGHO2_02_49_25</name>
    <dbReference type="NCBI Taxonomy" id="1802305"/>
    <lineage>
        <taxon>Bacteria</taxon>
        <taxon>Candidatus Tayloriibacteriota</taxon>
    </lineage>
</organism>
<dbReference type="EMBL" id="MHRJ01000016">
    <property type="protein sequence ID" value="OHA23050.1"/>
    <property type="molecule type" value="Genomic_DNA"/>
</dbReference>
<evidence type="ECO:0000313" key="10">
    <source>
        <dbReference type="EMBL" id="OHA23050.1"/>
    </source>
</evidence>
<sequence length="396" mass="44485">MIVDDTDIQELLTRGVERIYPSQEALEARLKSGDMLSIYYGIDPTGNTLHLGHALNLLKLRMFQNLGHEIIILYGGFTAQIGDPTDKLAARQPLASEQIKKNAANYKKLIGKILDLKKTNVRFLNNEQWSNKLKPKDVLNLAAHFTVSQLLERDMFQERLKHGKEVRANELLYPVFQAYDAVIMDVDIQIGGNDQTFNMLAGRTLMRKMKNKEKFVMAMKLLVDPSSGKKMGKTEGNMVTLEDAPTDIYGKVMSWSDAMILPGFELCTLVPVAEIVSVRQKLEAGANPKESKMRLAREIVALCHSEEKVRKAEESFVKTFQEGKPQEFIEVRLSGQSVSDALIEKDVIASKSELRRLLGEGAVINLDGGAKMGEDFLNVAVAGRYRIGKRRFVRIQ</sequence>
<dbReference type="GO" id="GO:0003723">
    <property type="term" value="F:RNA binding"/>
    <property type="evidence" value="ECO:0007669"/>
    <property type="project" value="InterPro"/>
</dbReference>
<evidence type="ECO:0000256" key="6">
    <source>
        <dbReference type="ARBA" id="ARBA00023146"/>
    </source>
</evidence>
<dbReference type="AlphaFoldDB" id="A0A1G2MGM0"/>
<dbReference type="Gene3D" id="1.10.240.10">
    <property type="entry name" value="Tyrosyl-Transfer RNA Synthetase"/>
    <property type="match status" value="1"/>
</dbReference>
<dbReference type="Gene3D" id="3.10.290.10">
    <property type="entry name" value="RNA-binding S4 domain"/>
    <property type="match status" value="1"/>
</dbReference>
<dbReference type="InterPro" id="IPR014729">
    <property type="entry name" value="Rossmann-like_a/b/a_fold"/>
</dbReference>
<dbReference type="PROSITE" id="PS00178">
    <property type="entry name" value="AA_TRNA_LIGASE_I"/>
    <property type="match status" value="1"/>
</dbReference>
<dbReference type="PRINTS" id="PR01040">
    <property type="entry name" value="TRNASYNTHTYR"/>
</dbReference>
<proteinExistence type="inferred from homology"/>
<dbReference type="PANTHER" id="PTHR11766:SF1">
    <property type="entry name" value="TYROSINE--TRNA LIGASE"/>
    <property type="match status" value="1"/>
</dbReference>
<evidence type="ECO:0000256" key="4">
    <source>
        <dbReference type="ARBA" id="ARBA00022840"/>
    </source>
</evidence>
<dbReference type="InterPro" id="IPR002305">
    <property type="entry name" value="aa-tRNA-synth_Ic"/>
</dbReference>
<evidence type="ECO:0000256" key="1">
    <source>
        <dbReference type="ARBA" id="ARBA00013160"/>
    </source>
</evidence>
<dbReference type="InterPro" id="IPR024088">
    <property type="entry name" value="Tyr-tRNA-ligase_bac-type"/>
</dbReference>
<dbReference type="EC" id="6.1.1.1" evidence="1 8"/>
<dbReference type="SUPFAM" id="SSF52374">
    <property type="entry name" value="Nucleotidylyl transferase"/>
    <property type="match status" value="1"/>
</dbReference>
<dbReference type="Gene3D" id="3.40.50.620">
    <property type="entry name" value="HUPs"/>
    <property type="match status" value="1"/>
</dbReference>
<dbReference type="InterPro" id="IPR036986">
    <property type="entry name" value="S4_RNA-bd_sf"/>
</dbReference>
<dbReference type="InterPro" id="IPR002307">
    <property type="entry name" value="Tyr-tRNA-ligase"/>
</dbReference>
<comment type="caution">
    <text evidence="10">The sequence shown here is derived from an EMBL/GenBank/DDBJ whole genome shotgun (WGS) entry which is preliminary data.</text>
</comment>
<dbReference type="Pfam" id="PF00579">
    <property type="entry name" value="tRNA-synt_1b"/>
    <property type="match status" value="1"/>
</dbReference>
<keyword evidence="4 9" id="KW-0067">ATP-binding</keyword>
<dbReference type="InterPro" id="IPR001412">
    <property type="entry name" value="aa-tRNA-synth_I_CS"/>
</dbReference>
<reference evidence="10 11" key="1">
    <citation type="journal article" date="2016" name="Nat. Commun.">
        <title>Thousands of microbial genomes shed light on interconnected biogeochemical processes in an aquifer system.</title>
        <authorList>
            <person name="Anantharaman K."/>
            <person name="Brown C.T."/>
            <person name="Hug L.A."/>
            <person name="Sharon I."/>
            <person name="Castelle C.J."/>
            <person name="Probst A.J."/>
            <person name="Thomas B.C."/>
            <person name="Singh A."/>
            <person name="Wilkins M.J."/>
            <person name="Karaoz U."/>
            <person name="Brodie E.L."/>
            <person name="Williams K.H."/>
            <person name="Hubbard S.S."/>
            <person name="Banfield J.F."/>
        </authorList>
    </citation>
    <scope>NUCLEOTIDE SEQUENCE [LARGE SCALE GENOMIC DNA]</scope>
</reference>
<dbReference type="PANTHER" id="PTHR11766">
    <property type="entry name" value="TYROSYL-TRNA SYNTHETASE"/>
    <property type="match status" value="1"/>
</dbReference>
<evidence type="ECO:0000256" key="9">
    <source>
        <dbReference type="RuleBase" id="RU363036"/>
    </source>
</evidence>
<dbReference type="CDD" id="cd00805">
    <property type="entry name" value="TyrRS_core"/>
    <property type="match status" value="1"/>
</dbReference>
<evidence type="ECO:0000256" key="8">
    <source>
        <dbReference type="NCBIfam" id="TIGR00234"/>
    </source>
</evidence>
<evidence type="ECO:0000256" key="2">
    <source>
        <dbReference type="ARBA" id="ARBA00022598"/>
    </source>
</evidence>
<protein>
    <recommendedName>
        <fullName evidence="1 8">Tyrosine--tRNA ligase</fullName>
        <ecNumber evidence="1 8">6.1.1.1</ecNumber>
    </recommendedName>
</protein>
<dbReference type="GO" id="GO:0006437">
    <property type="term" value="P:tyrosyl-tRNA aminoacylation"/>
    <property type="evidence" value="ECO:0007669"/>
    <property type="project" value="UniProtKB-UniRule"/>
</dbReference>
<keyword evidence="2 9" id="KW-0436">Ligase</keyword>
<gene>
    <name evidence="10" type="ORF">A2W52_00370</name>
</gene>
<comment type="catalytic activity">
    <reaction evidence="7">
        <text>tRNA(Tyr) + L-tyrosine + ATP = L-tyrosyl-tRNA(Tyr) + AMP + diphosphate + H(+)</text>
        <dbReference type="Rhea" id="RHEA:10220"/>
        <dbReference type="Rhea" id="RHEA-COMP:9706"/>
        <dbReference type="Rhea" id="RHEA-COMP:9707"/>
        <dbReference type="ChEBI" id="CHEBI:15378"/>
        <dbReference type="ChEBI" id="CHEBI:30616"/>
        <dbReference type="ChEBI" id="CHEBI:33019"/>
        <dbReference type="ChEBI" id="CHEBI:58315"/>
        <dbReference type="ChEBI" id="CHEBI:78442"/>
        <dbReference type="ChEBI" id="CHEBI:78536"/>
        <dbReference type="ChEBI" id="CHEBI:456215"/>
        <dbReference type="EC" id="6.1.1.1"/>
    </reaction>
</comment>
<dbReference type="Proteomes" id="UP000176493">
    <property type="component" value="Unassembled WGS sequence"/>
</dbReference>
<dbReference type="GO" id="GO:0004831">
    <property type="term" value="F:tyrosine-tRNA ligase activity"/>
    <property type="evidence" value="ECO:0007669"/>
    <property type="project" value="UniProtKB-UniRule"/>
</dbReference>
<keyword evidence="3 9" id="KW-0547">Nucleotide-binding</keyword>
<comment type="similarity">
    <text evidence="9">Belongs to the class-I aminoacyl-tRNA synthetase family.</text>
</comment>
<dbReference type="GO" id="GO:0005829">
    <property type="term" value="C:cytosol"/>
    <property type="evidence" value="ECO:0007669"/>
    <property type="project" value="TreeGrafter"/>
</dbReference>
<evidence type="ECO:0000256" key="5">
    <source>
        <dbReference type="ARBA" id="ARBA00022917"/>
    </source>
</evidence>
<evidence type="ECO:0000256" key="3">
    <source>
        <dbReference type="ARBA" id="ARBA00022741"/>
    </source>
</evidence>
<dbReference type="GO" id="GO:0005524">
    <property type="term" value="F:ATP binding"/>
    <property type="evidence" value="ECO:0007669"/>
    <property type="project" value="UniProtKB-KW"/>
</dbReference>
<keyword evidence="6 9" id="KW-0030">Aminoacyl-tRNA synthetase</keyword>
<evidence type="ECO:0000256" key="7">
    <source>
        <dbReference type="ARBA" id="ARBA00048248"/>
    </source>
</evidence>
<keyword evidence="5 9" id="KW-0648">Protein biosynthesis</keyword>
<name>A0A1G2MGM0_9BACT</name>